<dbReference type="Proteomes" id="UP001317705">
    <property type="component" value="Chromosome"/>
</dbReference>
<dbReference type="InterPro" id="IPR036105">
    <property type="entry name" value="DiNase_FeMo-co_biosyn_sf"/>
</dbReference>
<evidence type="ECO:0000313" key="3">
    <source>
        <dbReference type="Proteomes" id="UP001317705"/>
    </source>
</evidence>
<accession>A0ABM8EKV3</accession>
<dbReference type="PANTHER" id="PTHR33937:SF2">
    <property type="entry name" value="DINITROGENASE IRON-MOLYBDENUM COFACTOR BIOSYNTHESIS DOMAIN-CONTAINING PROTEIN"/>
    <property type="match status" value="1"/>
</dbReference>
<organism evidence="2 3">
    <name type="scientific">Geotalea uraniireducens</name>
    <dbReference type="NCBI Taxonomy" id="351604"/>
    <lineage>
        <taxon>Bacteria</taxon>
        <taxon>Pseudomonadati</taxon>
        <taxon>Thermodesulfobacteriota</taxon>
        <taxon>Desulfuromonadia</taxon>
        <taxon>Geobacterales</taxon>
        <taxon>Geobacteraceae</taxon>
        <taxon>Geotalea</taxon>
    </lineage>
</organism>
<sequence length="125" mass="12865">MKICFPVEENNGLASHVYNHFGSATKFVLVDTESGDLLAIDNSDQQHAHGSCNALKALAGNPVDAVVVAGIGGGALAMLNRARVRVFTAQAPTVGENVALFKSGAFREIVPQGCGGHGQGHGCAH</sequence>
<proteinExistence type="predicted"/>
<protein>
    <submittedName>
        <fullName evidence="2">Diguanylate cyclase</fullName>
    </submittedName>
</protein>
<name>A0ABM8EKV3_9BACT</name>
<dbReference type="EMBL" id="AP027151">
    <property type="protein sequence ID" value="BDV42954.1"/>
    <property type="molecule type" value="Genomic_DNA"/>
</dbReference>
<dbReference type="RefSeq" id="WP_282003698.1">
    <property type="nucleotide sequence ID" value="NZ_AP027151.1"/>
</dbReference>
<keyword evidence="3" id="KW-1185">Reference proteome</keyword>
<dbReference type="SUPFAM" id="SSF53146">
    <property type="entry name" value="Nitrogenase accessory factor-like"/>
    <property type="match status" value="1"/>
</dbReference>
<dbReference type="InterPro" id="IPR003731">
    <property type="entry name" value="Di-Nase_FeMo-co_biosynth"/>
</dbReference>
<evidence type="ECO:0000259" key="1">
    <source>
        <dbReference type="Pfam" id="PF02579"/>
    </source>
</evidence>
<dbReference type="Pfam" id="PF02579">
    <property type="entry name" value="Nitro_FeMo-Co"/>
    <property type="match status" value="1"/>
</dbReference>
<dbReference type="InterPro" id="IPR033913">
    <property type="entry name" value="MTH1175_dom"/>
</dbReference>
<gene>
    <name evidence="2" type="ORF">GURASL_18770</name>
</gene>
<feature type="domain" description="Dinitrogenase iron-molybdenum cofactor biosynthesis" evidence="1">
    <location>
        <begin position="15"/>
        <end position="102"/>
    </location>
</feature>
<dbReference type="CDD" id="cd00851">
    <property type="entry name" value="MTH1175"/>
    <property type="match status" value="1"/>
</dbReference>
<dbReference type="Gene3D" id="3.30.420.130">
    <property type="entry name" value="Dinitrogenase iron-molybdenum cofactor biosynthesis domain"/>
    <property type="match status" value="1"/>
</dbReference>
<reference evidence="2 3" key="1">
    <citation type="submission" date="2022-12" db="EMBL/GenBank/DDBJ databases">
        <title>Polyphasic characterization of Geotalea uranireducens NIT-SL11 newly isolated from a complex of sewage sludge and microbially reduced graphene oxide.</title>
        <authorList>
            <person name="Xie L."/>
            <person name="Yoshida N."/>
            <person name="Meng L."/>
        </authorList>
    </citation>
    <scope>NUCLEOTIDE SEQUENCE [LARGE SCALE GENOMIC DNA]</scope>
    <source>
        <strain evidence="2 3">NIT-SL11</strain>
    </source>
</reference>
<evidence type="ECO:0000313" key="2">
    <source>
        <dbReference type="EMBL" id="BDV42954.1"/>
    </source>
</evidence>
<dbReference type="PANTHER" id="PTHR33937">
    <property type="entry name" value="IRON-MOLYBDENUM PROTEIN-RELATED-RELATED"/>
    <property type="match status" value="1"/>
</dbReference>
<dbReference type="InterPro" id="IPR051840">
    <property type="entry name" value="NifX/NifY_domain"/>
</dbReference>